<evidence type="ECO:0000313" key="4">
    <source>
        <dbReference type="Proteomes" id="UP000007110"/>
    </source>
</evidence>
<feature type="domain" description="PH" evidence="2">
    <location>
        <begin position="10"/>
        <end position="111"/>
    </location>
</feature>
<accession>A0A7M7TGH2</accession>
<dbReference type="GO" id="GO:0043325">
    <property type="term" value="F:phosphatidylinositol-3,4-bisphosphate binding"/>
    <property type="evidence" value="ECO:0000318"/>
    <property type="project" value="GO_Central"/>
</dbReference>
<feature type="region of interest" description="Disordered" evidence="1">
    <location>
        <begin position="214"/>
        <end position="388"/>
    </location>
</feature>
<dbReference type="GeneID" id="578035"/>
<dbReference type="InParanoid" id="A0A7M7TGH2"/>
<protein>
    <recommendedName>
        <fullName evidence="2">PH domain-containing protein</fullName>
    </recommendedName>
</protein>
<dbReference type="SUPFAM" id="SSF50729">
    <property type="entry name" value="PH domain-like"/>
    <property type="match status" value="1"/>
</dbReference>
<name>A0A7M7TGH2_STRPU</name>
<dbReference type="OrthoDB" id="10138290at2759"/>
<dbReference type="PANTHER" id="PTHR14336:SF15">
    <property type="entry name" value="DUAL ADAPTER FOR PHOSPHOTYROSINE AND 3-PHOSPHOTYROSINE AND 3-PHOSPHOINOSITIDE"/>
    <property type="match status" value="1"/>
</dbReference>
<reference evidence="4" key="1">
    <citation type="submission" date="2015-02" db="EMBL/GenBank/DDBJ databases">
        <title>Genome sequencing for Strongylocentrotus purpuratus.</title>
        <authorList>
            <person name="Murali S."/>
            <person name="Liu Y."/>
            <person name="Vee V."/>
            <person name="English A."/>
            <person name="Wang M."/>
            <person name="Skinner E."/>
            <person name="Han Y."/>
            <person name="Muzny D.M."/>
            <person name="Worley K.C."/>
            <person name="Gibbs R.A."/>
        </authorList>
    </citation>
    <scope>NUCLEOTIDE SEQUENCE</scope>
</reference>
<dbReference type="CDD" id="cd00821">
    <property type="entry name" value="PH"/>
    <property type="match status" value="1"/>
</dbReference>
<evidence type="ECO:0000259" key="2">
    <source>
        <dbReference type="PROSITE" id="PS50003"/>
    </source>
</evidence>
<dbReference type="SMART" id="SM00233">
    <property type="entry name" value="PH"/>
    <property type="match status" value="1"/>
</dbReference>
<feature type="compositionally biased region" description="Low complexity" evidence="1">
    <location>
        <begin position="243"/>
        <end position="255"/>
    </location>
</feature>
<dbReference type="PROSITE" id="PS50003">
    <property type="entry name" value="PH_DOMAIN"/>
    <property type="match status" value="1"/>
</dbReference>
<dbReference type="Gene3D" id="2.30.29.30">
    <property type="entry name" value="Pleckstrin-homology domain (PH domain)/Phosphotyrosine-binding domain (PTB)"/>
    <property type="match status" value="1"/>
</dbReference>
<dbReference type="AlphaFoldDB" id="A0A7M7TGH2"/>
<feature type="region of interest" description="Disordered" evidence="1">
    <location>
        <begin position="149"/>
        <end position="184"/>
    </location>
</feature>
<sequence length="417" mass="46891">MDMGKELETETYREGYLQRKKGVGKSVKKRWFCLNQDAFITFKSEDDSKKSDQECLDVLPLVDVQTVKKQNTKNYKYYPFEVITLQKTLIFLTDSAYEQDQWVKAFHNAMKLRSFNRQKSDVTSKYSNGKDRRSSTGARKLSHIKKYMQDNIRPGQQRKSSGVECDLGETPDYQGIPIGPMDVEHDDVFESNKSKSSSTTKSPQTVQYVALHGDKVDGGGMSNSGKSRASDDSGQGSHEVRNLDSTSSANTASSDGDVESVPLTPPPVPAPASSGLSRSKKQRVFEDEQIYDEPPRIDEDIYDVPPRENESEDELENEEEQENDEMEGEGRLEDNEEYHSSGLIKSSAMINLQKILLEDSEDDDDDDDIADNGDESEYENVTGQNDEDSLEVALTEKGVEKSAVDQLKDLLESFDDL</sequence>
<dbReference type="RefSeq" id="XP_783317.1">
    <property type="nucleotide sequence ID" value="XM_778224.5"/>
</dbReference>
<feature type="compositionally biased region" description="Polar residues" evidence="1">
    <location>
        <begin position="223"/>
        <end position="236"/>
    </location>
</feature>
<feature type="compositionally biased region" description="Acidic residues" evidence="1">
    <location>
        <begin position="310"/>
        <end position="327"/>
    </location>
</feature>
<proteinExistence type="predicted"/>
<dbReference type="EnsemblMetazoa" id="XM_778224">
    <property type="protein sequence ID" value="XP_783317"/>
    <property type="gene ID" value="LOC578035"/>
</dbReference>
<keyword evidence="4" id="KW-1185">Reference proteome</keyword>
<dbReference type="InterPro" id="IPR011993">
    <property type="entry name" value="PH-like_dom_sf"/>
</dbReference>
<dbReference type="GO" id="GO:0005543">
    <property type="term" value="F:phospholipid binding"/>
    <property type="evidence" value="ECO:0000318"/>
    <property type="project" value="GO_Central"/>
</dbReference>
<feature type="compositionally biased region" description="Basic and acidic residues" evidence="1">
    <location>
        <begin position="120"/>
        <end position="134"/>
    </location>
</feature>
<dbReference type="Proteomes" id="UP000007110">
    <property type="component" value="Unassembled WGS sequence"/>
</dbReference>
<feature type="compositionally biased region" description="Basic and acidic residues" evidence="1">
    <location>
        <begin position="293"/>
        <end position="309"/>
    </location>
</feature>
<feature type="compositionally biased region" description="Acidic residues" evidence="1">
    <location>
        <begin position="358"/>
        <end position="378"/>
    </location>
</feature>
<dbReference type="Pfam" id="PF00169">
    <property type="entry name" value="PH"/>
    <property type="match status" value="1"/>
</dbReference>
<dbReference type="PANTHER" id="PTHR14336">
    <property type="entry name" value="TANDEM PH DOMAIN CONTAINING PROTEIN"/>
    <property type="match status" value="1"/>
</dbReference>
<feature type="compositionally biased region" description="Basic and acidic residues" evidence="1">
    <location>
        <begin position="328"/>
        <end position="339"/>
    </location>
</feature>
<dbReference type="InterPro" id="IPR051707">
    <property type="entry name" value="PI-Interact_SigTrans_Reg"/>
</dbReference>
<reference evidence="3" key="2">
    <citation type="submission" date="2021-01" db="UniProtKB">
        <authorList>
            <consortium name="EnsemblMetazoa"/>
        </authorList>
    </citation>
    <scope>IDENTIFICATION</scope>
</reference>
<evidence type="ECO:0000256" key="1">
    <source>
        <dbReference type="SAM" id="MobiDB-lite"/>
    </source>
</evidence>
<evidence type="ECO:0000313" key="3">
    <source>
        <dbReference type="EnsemblMetazoa" id="XP_783317"/>
    </source>
</evidence>
<dbReference type="InterPro" id="IPR001849">
    <property type="entry name" value="PH_domain"/>
</dbReference>
<dbReference type="GO" id="GO:0005886">
    <property type="term" value="C:plasma membrane"/>
    <property type="evidence" value="ECO:0000318"/>
    <property type="project" value="GO_Central"/>
</dbReference>
<organism evidence="3 4">
    <name type="scientific">Strongylocentrotus purpuratus</name>
    <name type="common">Purple sea urchin</name>
    <dbReference type="NCBI Taxonomy" id="7668"/>
    <lineage>
        <taxon>Eukaryota</taxon>
        <taxon>Metazoa</taxon>
        <taxon>Echinodermata</taxon>
        <taxon>Eleutherozoa</taxon>
        <taxon>Echinozoa</taxon>
        <taxon>Echinoidea</taxon>
        <taxon>Euechinoidea</taxon>
        <taxon>Echinacea</taxon>
        <taxon>Camarodonta</taxon>
        <taxon>Echinidea</taxon>
        <taxon>Strongylocentrotidae</taxon>
        <taxon>Strongylocentrotus</taxon>
    </lineage>
</organism>
<feature type="region of interest" description="Disordered" evidence="1">
    <location>
        <begin position="120"/>
        <end position="139"/>
    </location>
</feature>